<evidence type="ECO:0000313" key="3">
    <source>
        <dbReference type="Proteomes" id="UP000887229"/>
    </source>
</evidence>
<dbReference type="Pfam" id="PF24864">
    <property type="entry name" value="DUF7730"/>
    <property type="match status" value="1"/>
</dbReference>
<keyword evidence="3" id="KW-1185">Reference proteome</keyword>
<dbReference type="InterPro" id="IPR056632">
    <property type="entry name" value="DUF7730"/>
</dbReference>
<dbReference type="PANTHER" id="PTHR38790:SF4">
    <property type="entry name" value="2EXR DOMAIN-CONTAINING PROTEIN"/>
    <property type="match status" value="1"/>
</dbReference>
<proteinExistence type="predicted"/>
<feature type="domain" description="DUF7730" evidence="1">
    <location>
        <begin position="181"/>
        <end position="287"/>
    </location>
</feature>
<reference evidence="2" key="1">
    <citation type="journal article" date="2021" name="IMA Fungus">
        <title>Genomic characterization of three marine fungi, including Emericellopsis atlantica sp. nov. with signatures of a generalist lifestyle and marine biomass degradation.</title>
        <authorList>
            <person name="Hagestad O.C."/>
            <person name="Hou L."/>
            <person name="Andersen J.H."/>
            <person name="Hansen E.H."/>
            <person name="Altermark B."/>
            <person name="Li C."/>
            <person name="Kuhnert E."/>
            <person name="Cox R.J."/>
            <person name="Crous P.W."/>
            <person name="Spatafora J.W."/>
            <person name="Lail K."/>
            <person name="Amirebrahimi M."/>
            <person name="Lipzen A."/>
            <person name="Pangilinan J."/>
            <person name="Andreopoulos W."/>
            <person name="Hayes R.D."/>
            <person name="Ng V."/>
            <person name="Grigoriev I.V."/>
            <person name="Jackson S.A."/>
            <person name="Sutton T.D.S."/>
            <person name="Dobson A.D.W."/>
            <person name="Rama T."/>
        </authorList>
    </citation>
    <scope>NUCLEOTIDE SEQUENCE</scope>
    <source>
        <strain evidence="2">TS7</strain>
    </source>
</reference>
<dbReference type="PANTHER" id="PTHR38790">
    <property type="entry name" value="2EXR DOMAIN-CONTAINING PROTEIN-RELATED"/>
    <property type="match status" value="1"/>
</dbReference>
<dbReference type="GeneID" id="70289527"/>
<organism evidence="2 3">
    <name type="scientific">Emericellopsis atlantica</name>
    <dbReference type="NCBI Taxonomy" id="2614577"/>
    <lineage>
        <taxon>Eukaryota</taxon>
        <taxon>Fungi</taxon>
        <taxon>Dikarya</taxon>
        <taxon>Ascomycota</taxon>
        <taxon>Pezizomycotina</taxon>
        <taxon>Sordariomycetes</taxon>
        <taxon>Hypocreomycetidae</taxon>
        <taxon>Hypocreales</taxon>
        <taxon>Bionectriaceae</taxon>
        <taxon>Emericellopsis</taxon>
    </lineage>
</organism>
<dbReference type="Proteomes" id="UP000887229">
    <property type="component" value="Unassembled WGS sequence"/>
</dbReference>
<name>A0A9P8CM62_9HYPO</name>
<evidence type="ECO:0000259" key="1">
    <source>
        <dbReference type="Pfam" id="PF24864"/>
    </source>
</evidence>
<comment type="caution">
    <text evidence="2">The sequence shown here is derived from an EMBL/GenBank/DDBJ whole genome shotgun (WGS) entry which is preliminary data.</text>
</comment>
<dbReference type="EMBL" id="MU251266">
    <property type="protein sequence ID" value="KAG9251757.1"/>
    <property type="molecule type" value="Genomic_DNA"/>
</dbReference>
<gene>
    <name evidence="2" type="ORF">F5Z01DRAFT_265478</name>
</gene>
<dbReference type="OrthoDB" id="515692at2759"/>
<dbReference type="RefSeq" id="XP_046115681.1">
    <property type="nucleotide sequence ID" value="XM_046258624.1"/>
</dbReference>
<dbReference type="AlphaFoldDB" id="A0A9P8CM62"/>
<sequence>MPWVDTRRTVRSVCRRVWATVSQPPPKPVTDEPEEILPFLPDPRPRCITPQPSADPPHREECLFFRRLPPEIRIQIYNHAFGNQTLHMDLSYIWPDTPRSRVAAEDGSTRHCAITPMESHPSYRDLDSTQPKAWRWWGSVCHREPPPHEMSVIRRWDLEPAPWYDKCRNGDVKYCAVWGGAWPARCQIGVMGWLLSCRLAYDETIDVLYRQNTLHIVSHAIFENLNRLFLAQRLSCISSLEIKFGTSIISMHRWASYRKAIDGIQNLFQVLTAQLPSLRTLHVTITSVFHIYTSVDFNPFLEAADKFIVANPALTRFTLSMPQGAFQRLWVEAQENRAPQHENGGIEKEVFRFLNGTYGFTDQDAQGTGLRWKRDRPLRSNSNECDNGYWVIEGQSNPHLFGL</sequence>
<protein>
    <recommendedName>
        <fullName evidence="1">DUF7730 domain-containing protein</fullName>
    </recommendedName>
</protein>
<evidence type="ECO:0000313" key="2">
    <source>
        <dbReference type="EMBL" id="KAG9251757.1"/>
    </source>
</evidence>
<accession>A0A9P8CM62</accession>